<dbReference type="Pfam" id="PF12833">
    <property type="entry name" value="HTH_18"/>
    <property type="match status" value="1"/>
</dbReference>
<dbReference type="GO" id="GO:0003700">
    <property type="term" value="F:DNA-binding transcription factor activity"/>
    <property type="evidence" value="ECO:0007669"/>
    <property type="project" value="InterPro"/>
</dbReference>
<sequence>MFRWKMSRTFVNIAVLLSLLLLVVLGGFSITAFKSFEGIVKQRTFEENNKELRIISNTVKRMNEDVKAFTFRQLDDPALAALFEKKNLEYFEMFGYMDLIRKSFEINPIFHSDTLYSGNTGNFYSTLGSMVQKDTFFVNAIQNYRNIPVLKPIPRVLPIDAYNTNATVFTYFYFQTDSGNKLSKALGVNIDAAWLCDTLSKLKGHNNKAYIIDKTSRTFIDDSKQIRNLDVLNAELVHKIMDSDQESGSFETGAKKDQKIITYLWMPETNWVLVVEESNDFLNQSLQFVRKAVLQITLGIAIFALVAAGFIAYRIYLPIGRVFREVIGSGSKAEKKGPLIDEVKLLSDVFQKNKDLLKDYYSYKQSADTILLENYIKAVLMENNSIANQLTCEFSTVFGNMLDREMMLILLKIDRREHFKMLDADRKKAYRFIIMNVAEEVLDSGNSAKAIYIGEGQFIILAFLPDGKPVISWDEKIKVLQNAVKEFTGISLSAFLGGHVQGVEALIHSYRTANLLLKYSVIYSLEAILDPSVLDLHEQMTVTYDEKLEERILESIRAGDGEEAKSLFDQFVEVSSKGDIESFMLSMTRFSLALGKTFDIMNKTRIEKIPISMKDFYMRMASFESIDDLKSKFYEDIMKIANQKPLVETRHDALVESIKRFIQDHFTEDLSLKGIAIEFKLSQGYLGTIFRDSVGLSVMDFIHNFRLDKSAELLLATQLSIAEIMERTGFYNESSYYKLFKRRFGTTPKAYRIDKEILNKLEK</sequence>
<dbReference type="Proteomes" id="UP001304650">
    <property type="component" value="Chromosome"/>
</dbReference>
<dbReference type="PROSITE" id="PS01124">
    <property type="entry name" value="HTH_ARAC_FAMILY_2"/>
    <property type="match status" value="1"/>
</dbReference>
<organism evidence="6 7">
    <name type="scientific">Paenibacillus roseopurpureus</name>
    <dbReference type="NCBI Taxonomy" id="2918901"/>
    <lineage>
        <taxon>Bacteria</taxon>
        <taxon>Bacillati</taxon>
        <taxon>Bacillota</taxon>
        <taxon>Bacilli</taxon>
        <taxon>Bacillales</taxon>
        <taxon>Paenibacillaceae</taxon>
        <taxon>Paenibacillus</taxon>
    </lineage>
</organism>
<dbReference type="SUPFAM" id="SSF46689">
    <property type="entry name" value="Homeodomain-like"/>
    <property type="match status" value="2"/>
</dbReference>
<dbReference type="Gene3D" id="3.30.450.20">
    <property type="entry name" value="PAS domain"/>
    <property type="match status" value="1"/>
</dbReference>
<keyword evidence="4" id="KW-0812">Transmembrane</keyword>
<keyword evidence="3" id="KW-0804">Transcription</keyword>
<gene>
    <name evidence="6" type="ORF">MJB10_17070</name>
</gene>
<proteinExistence type="predicted"/>
<protein>
    <submittedName>
        <fullName evidence="6">AraC family transcriptional regulator</fullName>
    </submittedName>
</protein>
<evidence type="ECO:0000313" key="7">
    <source>
        <dbReference type="Proteomes" id="UP001304650"/>
    </source>
</evidence>
<accession>A0AA96LKM9</accession>
<keyword evidence="4" id="KW-0472">Membrane</keyword>
<dbReference type="Gene3D" id="1.10.10.60">
    <property type="entry name" value="Homeodomain-like"/>
    <property type="match status" value="2"/>
</dbReference>
<evidence type="ECO:0000259" key="5">
    <source>
        <dbReference type="PROSITE" id="PS01124"/>
    </source>
</evidence>
<dbReference type="EMBL" id="CP130319">
    <property type="protein sequence ID" value="WNR42826.1"/>
    <property type="molecule type" value="Genomic_DNA"/>
</dbReference>
<dbReference type="GO" id="GO:0043565">
    <property type="term" value="F:sequence-specific DNA binding"/>
    <property type="evidence" value="ECO:0007669"/>
    <property type="project" value="InterPro"/>
</dbReference>
<evidence type="ECO:0000256" key="3">
    <source>
        <dbReference type="ARBA" id="ARBA00023163"/>
    </source>
</evidence>
<keyword evidence="4" id="KW-1133">Transmembrane helix</keyword>
<dbReference type="RefSeq" id="WP_314796592.1">
    <property type="nucleotide sequence ID" value="NZ_CP130319.1"/>
</dbReference>
<evidence type="ECO:0000256" key="1">
    <source>
        <dbReference type="ARBA" id="ARBA00023015"/>
    </source>
</evidence>
<evidence type="ECO:0000313" key="6">
    <source>
        <dbReference type="EMBL" id="WNR42826.1"/>
    </source>
</evidence>
<dbReference type="KEGG" id="proo:MJB10_17070"/>
<evidence type="ECO:0000256" key="2">
    <source>
        <dbReference type="ARBA" id="ARBA00023125"/>
    </source>
</evidence>
<dbReference type="InterPro" id="IPR009057">
    <property type="entry name" value="Homeodomain-like_sf"/>
</dbReference>
<reference evidence="6" key="1">
    <citation type="submission" date="2022-02" db="EMBL/GenBank/DDBJ databases">
        <title>Paenibacillus sp. MBLB1832 Whole Genome Shotgun Sequencing.</title>
        <authorList>
            <person name="Hwang C.Y."/>
            <person name="Cho E.-S."/>
            <person name="Seo M.-J."/>
        </authorList>
    </citation>
    <scope>NUCLEOTIDE SEQUENCE</scope>
    <source>
        <strain evidence="6">MBLB1832</strain>
    </source>
</reference>
<keyword evidence="1" id="KW-0805">Transcription regulation</keyword>
<feature type="domain" description="HTH araC/xylS-type" evidence="5">
    <location>
        <begin position="656"/>
        <end position="754"/>
    </location>
</feature>
<keyword evidence="2" id="KW-0238">DNA-binding</keyword>
<dbReference type="PANTHER" id="PTHR43280">
    <property type="entry name" value="ARAC-FAMILY TRANSCRIPTIONAL REGULATOR"/>
    <property type="match status" value="1"/>
</dbReference>
<feature type="transmembrane region" description="Helical" evidence="4">
    <location>
        <begin position="292"/>
        <end position="316"/>
    </location>
</feature>
<dbReference type="InterPro" id="IPR018060">
    <property type="entry name" value="HTH_AraC"/>
</dbReference>
<dbReference type="SMART" id="SM00342">
    <property type="entry name" value="HTH_ARAC"/>
    <property type="match status" value="1"/>
</dbReference>
<dbReference type="AlphaFoldDB" id="A0AA96LKM9"/>
<keyword evidence="7" id="KW-1185">Reference proteome</keyword>
<evidence type="ECO:0000256" key="4">
    <source>
        <dbReference type="SAM" id="Phobius"/>
    </source>
</evidence>
<name>A0AA96LKM9_9BACL</name>
<dbReference type="PANTHER" id="PTHR43280:SF2">
    <property type="entry name" value="HTH-TYPE TRANSCRIPTIONAL REGULATOR EXSA"/>
    <property type="match status" value="1"/>
</dbReference>